<dbReference type="Proteomes" id="UP000469011">
    <property type="component" value="Unassembled WGS sequence"/>
</dbReference>
<proteinExistence type="predicted"/>
<sequence length="115" mass="12662">MYQAIEKAADRLESILSLEIDTLRGKTSEPLAELTTRKNHCLLELSRLSRALAGQNERDGRIEDRLRLLQKALQENQRILGLHVKASHEIGGVIAATIAAADSDGTYTTAVVRRG</sequence>
<dbReference type="AlphaFoldDB" id="A0A6N9T0N2"/>
<dbReference type="EMBL" id="JAAAMG010000007">
    <property type="protein sequence ID" value="NDW04867.1"/>
    <property type="molecule type" value="Genomic_DNA"/>
</dbReference>
<keyword evidence="2" id="KW-1185">Reference proteome</keyword>
<organism evidence="1 2">
    <name type="scientific">Jiella pacifica</name>
    <dbReference type="NCBI Taxonomy" id="2696469"/>
    <lineage>
        <taxon>Bacteria</taxon>
        <taxon>Pseudomonadati</taxon>
        <taxon>Pseudomonadota</taxon>
        <taxon>Alphaproteobacteria</taxon>
        <taxon>Hyphomicrobiales</taxon>
        <taxon>Aurantimonadaceae</taxon>
        <taxon>Jiella</taxon>
    </lineage>
</organism>
<protein>
    <recommendedName>
        <fullName evidence="3">Flagellar protein FlgN</fullName>
    </recommendedName>
</protein>
<gene>
    <name evidence="1" type="ORF">GTK09_10535</name>
</gene>
<reference evidence="1 2" key="1">
    <citation type="submission" date="2020-01" db="EMBL/GenBank/DDBJ databases">
        <title>Jiella pacifica sp. nov.</title>
        <authorList>
            <person name="Xue Z."/>
            <person name="Zhu S."/>
            <person name="Chen J."/>
            <person name="Yang J."/>
        </authorList>
    </citation>
    <scope>NUCLEOTIDE SEQUENCE [LARGE SCALE GENOMIC DNA]</scope>
    <source>
        <strain evidence="1 2">40Bstr34</strain>
    </source>
</reference>
<evidence type="ECO:0000313" key="1">
    <source>
        <dbReference type="EMBL" id="NDW04867.1"/>
    </source>
</evidence>
<dbReference type="RefSeq" id="WP_163463119.1">
    <property type="nucleotide sequence ID" value="NZ_JAAAMG010000007.1"/>
</dbReference>
<evidence type="ECO:0000313" key="2">
    <source>
        <dbReference type="Proteomes" id="UP000469011"/>
    </source>
</evidence>
<accession>A0A6N9T0N2</accession>
<name>A0A6N9T0N2_9HYPH</name>
<evidence type="ECO:0008006" key="3">
    <source>
        <dbReference type="Google" id="ProtNLM"/>
    </source>
</evidence>
<comment type="caution">
    <text evidence="1">The sequence shown here is derived from an EMBL/GenBank/DDBJ whole genome shotgun (WGS) entry which is preliminary data.</text>
</comment>